<evidence type="ECO:0000256" key="2">
    <source>
        <dbReference type="SAM" id="Phobius"/>
    </source>
</evidence>
<dbReference type="AlphaFoldDB" id="A0AAD7FVY0"/>
<feature type="transmembrane region" description="Helical" evidence="2">
    <location>
        <begin position="89"/>
        <end position="109"/>
    </location>
</feature>
<keyword evidence="2" id="KW-1133">Transmembrane helix</keyword>
<name>A0AAD7FVY0_9AGAR</name>
<keyword evidence="2" id="KW-0472">Membrane</keyword>
<feature type="compositionally biased region" description="Polar residues" evidence="1">
    <location>
        <begin position="175"/>
        <end position="188"/>
    </location>
</feature>
<dbReference type="Proteomes" id="UP001221142">
    <property type="component" value="Unassembled WGS sequence"/>
</dbReference>
<feature type="transmembrane region" description="Helical" evidence="2">
    <location>
        <begin position="12"/>
        <end position="34"/>
    </location>
</feature>
<evidence type="ECO:0000313" key="3">
    <source>
        <dbReference type="EMBL" id="KAJ7641930.1"/>
    </source>
</evidence>
<keyword evidence="2" id="KW-0812">Transmembrane</keyword>
<sequence>MFDRFSYVPHRRLLYSLIWVIAVIELGLTASRIHYTRSNFNTHDPIVAELLITSFLTLLWVPLTFFFHRRVPGADTSRDRFGGLHHESLGTLLLWLMWLVGAAIATHHWPNRSAVGSGIHADILLAIVAFSWVVFALLTIVGMLAWMEYSVISALAMGSGARQASGGATRREKSLSNSSADTNGNTVGIPNVGYHSPISNTAPVIATV</sequence>
<gene>
    <name evidence="3" type="ORF">FB45DRAFT_1054311</name>
</gene>
<protein>
    <recommendedName>
        <fullName evidence="5">MARVEL domain-containing protein</fullName>
    </recommendedName>
</protein>
<evidence type="ECO:0008006" key="5">
    <source>
        <dbReference type="Google" id="ProtNLM"/>
    </source>
</evidence>
<proteinExistence type="predicted"/>
<evidence type="ECO:0000313" key="4">
    <source>
        <dbReference type="Proteomes" id="UP001221142"/>
    </source>
</evidence>
<feature type="region of interest" description="Disordered" evidence="1">
    <location>
        <begin position="166"/>
        <end position="188"/>
    </location>
</feature>
<accession>A0AAD7FVY0</accession>
<evidence type="ECO:0000256" key="1">
    <source>
        <dbReference type="SAM" id="MobiDB-lite"/>
    </source>
</evidence>
<reference evidence="3" key="1">
    <citation type="submission" date="2023-03" db="EMBL/GenBank/DDBJ databases">
        <title>Massive genome expansion in bonnet fungi (Mycena s.s.) driven by repeated elements and novel gene families across ecological guilds.</title>
        <authorList>
            <consortium name="Lawrence Berkeley National Laboratory"/>
            <person name="Harder C.B."/>
            <person name="Miyauchi S."/>
            <person name="Viragh M."/>
            <person name="Kuo A."/>
            <person name="Thoen E."/>
            <person name="Andreopoulos B."/>
            <person name="Lu D."/>
            <person name="Skrede I."/>
            <person name="Drula E."/>
            <person name="Henrissat B."/>
            <person name="Morin E."/>
            <person name="Kohler A."/>
            <person name="Barry K."/>
            <person name="LaButti K."/>
            <person name="Morin E."/>
            <person name="Salamov A."/>
            <person name="Lipzen A."/>
            <person name="Mereny Z."/>
            <person name="Hegedus B."/>
            <person name="Baldrian P."/>
            <person name="Stursova M."/>
            <person name="Weitz H."/>
            <person name="Taylor A."/>
            <person name="Grigoriev I.V."/>
            <person name="Nagy L.G."/>
            <person name="Martin F."/>
            <person name="Kauserud H."/>
        </authorList>
    </citation>
    <scope>NUCLEOTIDE SEQUENCE</scope>
    <source>
        <strain evidence="3">9284</strain>
    </source>
</reference>
<keyword evidence="4" id="KW-1185">Reference proteome</keyword>
<feature type="transmembrane region" description="Helical" evidence="2">
    <location>
        <begin position="46"/>
        <end position="68"/>
    </location>
</feature>
<feature type="transmembrane region" description="Helical" evidence="2">
    <location>
        <begin position="121"/>
        <end position="147"/>
    </location>
</feature>
<comment type="caution">
    <text evidence="3">The sequence shown here is derived from an EMBL/GenBank/DDBJ whole genome shotgun (WGS) entry which is preliminary data.</text>
</comment>
<dbReference type="EMBL" id="JARKIF010000004">
    <property type="protein sequence ID" value="KAJ7641930.1"/>
    <property type="molecule type" value="Genomic_DNA"/>
</dbReference>
<organism evidence="3 4">
    <name type="scientific">Roridomyces roridus</name>
    <dbReference type="NCBI Taxonomy" id="1738132"/>
    <lineage>
        <taxon>Eukaryota</taxon>
        <taxon>Fungi</taxon>
        <taxon>Dikarya</taxon>
        <taxon>Basidiomycota</taxon>
        <taxon>Agaricomycotina</taxon>
        <taxon>Agaricomycetes</taxon>
        <taxon>Agaricomycetidae</taxon>
        <taxon>Agaricales</taxon>
        <taxon>Marasmiineae</taxon>
        <taxon>Mycenaceae</taxon>
        <taxon>Roridomyces</taxon>
    </lineage>
</organism>